<comment type="caution">
    <text evidence="1">The sequence shown here is derived from an EMBL/GenBank/DDBJ whole genome shotgun (WGS) entry which is preliminary data.</text>
</comment>
<name>A0ACC5REY2_9HYPH</name>
<evidence type="ECO:0000313" key="2">
    <source>
        <dbReference type="Proteomes" id="UP000616151"/>
    </source>
</evidence>
<organism evidence="1 2">
    <name type="scientific">Taklimakanibacter albus</name>
    <dbReference type="NCBI Taxonomy" id="2800327"/>
    <lineage>
        <taxon>Bacteria</taxon>
        <taxon>Pseudomonadati</taxon>
        <taxon>Pseudomonadota</taxon>
        <taxon>Alphaproteobacteria</taxon>
        <taxon>Hyphomicrobiales</taxon>
        <taxon>Aestuariivirgaceae</taxon>
        <taxon>Taklimakanibacter</taxon>
    </lineage>
</organism>
<protein>
    <submittedName>
        <fullName evidence="1">ABC transporter permease</fullName>
    </submittedName>
</protein>
<accession>A0ACC5REY2</accession>
<keyword evidence="2" id="KW-1185">Reference proteome</keyword>
<sequence length="265" mass="28143">MGLLGIGLVLLIVLGALFAGFTGYSPSKLAMRDRFHDPSFAHLLGTDHLGRDLFTRVLHGARIALGVAFVATGISFIGGLILGMIAGYGPRWLDSLLLLLFDSLRAFPTVMLALALVTLTGPSLAAVVLVVVLATLPGYARVVRAQTMSLKTTEFVLSARSLGAPSWRILAVHIMPNLIGPLVILVSMDIPVVITIEAGMSFLGLGVRPPTPSWGAILNDGYAFIRESAWPAIAGGLPIIIATLGFTFLGETLRDHLDPRLRQDG</sequence>
<dbReference type="Proteomes" id="UP000616151">
    <property type="component" value="Unassembled WGS sequence"/>
</dbReference>
<dbReference type="EMBL" id="JAENHL010000008">
    <property type="protein sequence ID" value="MBK1871259.1"/>
    <property type="molecule type" value="Genomic_DNA"/>
</dbReference>
<evidence type="ECO:0000313" key="1">
    <source>
        <dbReference type="EMBL" id="MBK1871259.1"/>
    </source>
</evidence>
<gene>
    <name evidence="1" type="ORF">JHL16_33140</name>
</gene>
<reference evidence="1" key="1">
    <citation type="submission" date="2021-01" db="EMBL/GenBank/DDBJ databases">
        <authorList>
            <person name="Sun Q."/>
        </authorList>
    </citation>
    <scope>NUCLEOTIDE SEQUENCE</scope>
    <source>
        <strain evidence="1">YIM B02566</strain>
    </source>
</reference>
<proteinExistence type="predicted"/>